<dbReference type="STRING" id="1841610.A6X21_16515"/>
<dbReference type="EMBL" id="LYDR01000033">
    <property type="protein sequence ID" value="ODA35421.1"/>
    <property type="molecule type" value="Genomic_DNA"/>
</dbReference>
<feature type="chain" id="PRO_5008673311" evidence="1">
    <location>
        <begin position="20"/>
        <end position="204"/>
    </location>
</feature>
<proteinExistence type="predicted"/>
<keyword evidence="1" id="KW-0732">Signal</keyword>
<sequence>MLAIVLTILMISGFQTAVAGDLEDFGNLLTYFYLEPSEEAFQRLQNSADKIYPELRKAGNGLENITAVSIARISQKHQWPIGDSPLGIKAQEIVTGESAFAKYVADDSKIDPAKLDMWWVSFFATGDDAYLEKIFKYAGIKPPKEPALQVVIVGAATWSFQSNCGQHKAVLEFAKKKLTSPNLPPEQTSYLQKCIQPAAEHEPR</sequence>
<evidence type="ECO:0000313" key="2">
    <source>
        <dbReference type="EMBL" id="ODA35421.1"/>
    </source>
</evidence>
<gene>
    <name evidence="2" type="ORF">A6X21_16515</name>
</gene>
<organism evidence="2 3">
    <name type="scientific">Planctopirus hydrillae</name>
    <dbReference type="NCBI Taxonomy" id="1841610"/>
    <lineage>
        <taxon>Bacteria</taxon>
        <taxon>Pseudomonadati</taxon>
        <taxon>Planctomycetota</taxon>
        <taxon>Planctomycetia</taxon>
        <taxon>Planctomycetales</taxon>
        <taxon>Planctomycetaceae</taxon>
        <taxon>Planctopirus</taxon>
    </lineage>
</organism>
<name>A0A1C3EQ92_9PLAN</name>
<evidence type="ECO:0000256" key="1">
    <source>
        <dbReference type="SAM" id="SignalP"/>
    </source>
</evidence>
<feature type="signal peptide" evidence="1">
    <location>
        <begin position="1"/>
        <end position="19"/>
    </location>
</feature>
<reference evidence="2 3" key="1">
    <citation type="submission" date="2016-05" db="EMBL/GenBank/DDBJ databases">
        <title>Genomic and physiological characterization of Planctopirus sp. isolated from fresh water lake.</title>
        <authorList>
            <person name="Subhash Y."/>
            <person name="Ramana C."/>
        </authorList>
    </citation>
    <scope>NUCLEOTIDE SEQUENCE [LARGE SCALE GENOMIC DNA]</scope>
    <source>
        <strain evidence="2 3">JC280</strain>
    </source>
</reference>
<comment type="caution">
    <text evidence="2">The sequence shown here is derived from an EMBL/GenBank/DDBJ whole genome shotgun (WGS) entry which is preliminary data.</text>
</comment>
<protein>
    <submittedName>
        <fullName evidence="2">Uncharacterized protein</fullName>
    </submittedName>
</protein>
<accession>A0A1C3EQ92</accession>
<dbReference type="Proteomes" id="UP000094828">
    <property type="component" value="Unassembled WGS sequence"/>
</dbReference>
<dbReference type="AlphaFoldDB" id="A0A1C3EQ92"/>
<evidence type="ECO:0000313" key="3">
    <source>
        <dbReference type="Proteomes" id="UP000094828"/>
    </source>
</evidence>
<keyword evidence="3" id="KW-1185">Reference proteome</keyword>